<protein>
    <submittedName>
        <fullName evidence="2">P-loop containing nucleoside triphosphate hydrolase protein</fullName>
    </submittedName>
</protein>
<dbReference type="EMBL" id="JH711573">
    <property type="protein sequence ID" value="EIW86070.1"/>
    <property type="molecule type" value="Genomic_DNA"/>
</dbReference>
<dbReference type="KEGG" id="cput:CONPUDRAFT_24761"/>
<proteinExistence type="predicted"/>
<evidence type="ECO:0000313" key="3">
    <source>
        <dbReference type="Proteomes" id="UP000053558"/>
    </source>
</evidence>
<dbReference type="InterPro" id="IPR027417">
    <property type="entry name" value="P-loop_NTPase"/>
</dbReference>
<keyword evidence="2" id="KW-0378">Hydrolase</keyword>
<gene>
    <name evidence="2" type="ORF">CONPUDRAFT_24761</name>
</gene>
<accession>A0A5M3N3T7</accession>
<dbReference type="Pfam" id="PF01926">
    <property type="entry name" value="MMR_HSR1"/>
    <property type="match status" value="1"/>
</dbReference>
<feature type="non-terminal residue" evidence="2">
    <location>
        <position position="1"/>
    </location>
</feature>
<dbReference type="GO" id="GO:0005525">
    <property type="term" value="F:GTP binding"/>
    <property type="evidence" value="ECO:0007669"/>
    <property type="project" value="InterPro"/>
</dbReference>
<keyword evidence="3" id="KW-1185">Reference proteome</keyword>
<feature type="domain" description="G" evidence="1">
    <location>
        <begin position="2"/>
        <end position="99"/>
    </location>
</feature>
<dbReference type="PROSITE" id="PS00675">
    <property type="entry name" value="SIGMA54_INTERACT_1"/>
    <property type="match status" value="1"/>
</dbReference>
<name>A0A5M3N3T7_CONPW</name>
<organism evidence="2 3">
    <name type="scientific">Coniophora puteana (strain RWD-64-598)</name>
    <name type="common">Brown rot fungus</name>
    <dbReference type="NCBI Taxonomy" id="741705"/>
    <lineage>
        <taxon>Eukaryota</taxon>
        <taxon>Fungi</taxon>
        <taxon>Dikarya</taxon>
        <taxon>Basidiomycota</taxon>
        <taxon>Agaricomycotina</taxon>
        <taxon>Agaricomycetes</taxon>
        <taxon>Agaricomycetidae</taxon>
        <taxon>Boletales</taxon>
        <taxon>Coniophorineae</taxon>
        <taxon>Coniophoraceae</taxon>
        <taxon>Coniophora</taxon>
    </lineage>
</organism>
<dbReference type="RefSeq" id="XP_007762365.1">
    <property type="nucleotide sequence ID" value="XM_007764175.1"/>
</dbReference>
<sequence>NVIIFGESGVGKSSLINMLSGDDNASAAVSNQALGCTFETEPYRVTIDEREYVLWDTAGLNEGSKGSVTADEACEKLVHLLQQLRGGVHLLVYVVRGTRLRSIVKINYDIFQRVVFRGQVPIVLVATGLENEDRMENWWDENGGDLAGNGLQFDGHACVTTTKGKRLKSGEHMLEEEYAQSRDLVRALIKE</sequence>
<reference evidence="3" key="1">
    <citation type="journal article" date="2012" name="Science">
        <title>The Paleozoic origin of enzymatic lignin decomposition reconstructed from 31 fungal genomes.</title>
        <authorList>
            <person name="Floudas D."/>
            <person name="Binder M."/>
            <person name="Riley R."/>
            <person name="Barry K."/>
            <person name="Blanchette R.A."/>
            <person name="Henrissat B."/>
            <person name="Martinez A.T."/>
            <person name="Otillar R."/>
            <person name="Spatafora J.W."/>
            <person name="Yadav J.S."/>
            <person name="Aerts A."/>
            <person name="Benoit I."/>
            <person name="Boyd A."/>
            <person name="Carlson A."/>
            <person name="Copeland A."/>
            <person name="Coutinho P.M."/>
            <person name="de Vries R.P."/>
            <person name="Ferreira P."/>
            <person name="Findley K."/>
            <person name="Foster B."/>
            <person name="Gaskell J."/>
            <person name="Glotzer D."/>
            <person name="Gorecki P."/>
            <person name="Heitman J."/>
            <person name="Hesse C."/>
            <person name="Hori C."/>
            <person name="Igarashi K."/>
            <person name="Jurgens J.A."/>
            <person name="Kallen N."/>
            <person name="Kersten P."/>
            <person name="Kohler A."/>
            <person name="Kuees U."/>
            <person name="Kumar T.K.A."/>
            <person name="Kuo A."/>
            <person name="LaButti K."/>
            <person name="Larrondo L.F."/>
            <person name="Lindquist E."/>
            <person name="Ling A."/>
            <person name="Lombard V."/>
            <person name="Lucas S."/>
            <person name="Lundell T."/>
            <person name="Martin R."/>
            <person name="McLaughlin D.J."/>
            <person name="Morgenstern I."/>
            <person name="Morin E."/>
            <person name="Murat C."/>
            <person name="Nagy L.G."/>
            <person name="Nolan M."/>
            <person name="Ohm R.A."/>
            <person name="Patyshakuliyeva A."/>
            <person name="Rokas A."/>
            <person name="Ruiz-Duenas F.J."/>
            <person name="Sabat G."/>
            <person name="Salamov A."/>
            <person name="Samejima M."/>
            <person name="Schmutz J."/>
            <person name="Slot J.C."/>
            <person name="St John F."/>
            <person name="Stenlid J."/>
            <person name="Sun H."/>
            <person name="Sun S."/>
            <person name="Syed K."/>
            <person name="Tsang A."/>
            <person name="Wiebenga A."/>
            <person name="Young D."/>
            <person name="Pisabarro A."/>
            <person name="Eastwood D.C."/>
            <person name="Martin F."/>
            <person name="Cullen D."/>
            <person name="Grigoriev I.V."/>
            <person name="Hibbett D.S."/>
        </authorList>
    </citation>
    <scope>NUCLEOTIDE SEQUENCE [LARGE SCALE GENOMIC DNA]</scope>
    <source>
        <strain evidence="3">RWD-64-598 SS2</strain>
    </source>
</reference>
<dbReference type="AlphaFoldDB" id="A0A5M3N3T7"/>
<evidence type="ECO:0000313" key="2">
    <source>
        <dbReference type="EMBL" id="EIW86070.1"/>
    </source>
</evidence>
<evidence type="ECO:0000259" key="1">
    <source>
        <dbReference type="Pfam" id="PF01926"/>
    </source>
</evidence>
<dbReference type="OMA" id="MENWWDE"/>
<dbReference type="Proteomes" id="UP000053558">
    <property type="component" value="Unassembled WGS sequence"/>
</dbReference>
<feature type="non-terminal residue" evidence="2">
    <location>
        <position position="191"/>
    </location>
</feature>
<dbReference type="OrthoDB" id="8954335at2759"/>
<dbReference type="InterPro" id="IPR025662">
    <property type="entry name" value="Sigma_54_int_dom_ATP-bd_1"/>
</dbReference>
<dbReference type="GeneID" id="19206579"/>
<dbReference type="GO" id="GO:0016787">
    <property type="term" value="F:hydrolase activity"/>
    <property type="evidence" value="ECO:0007669"/>
    <property type="project" value="UniProtKB-KW"/>
</dbReference>
<dbReference type="CDD" id="cd00882">
    <property type="entry name" value="Ras_like_GTPase"/>
    <property type="match status" value="1"/>
</dbReference>
<dbReference type="InterPro" id="IPR006073">
    <property type="entry name" value="GTP-bd"/>
</dbReference>
<comment type="caution">
    <text evidence="2">The sequence shown here is derived from an EMBL/GenBank/DDBJ whole genome shotgun (WGS) entry which is preliminary data.</text>
</comment>
<dbReference type="SUPFAM" id="SSF52540">
    <property type="entry name" value="P-loop containing nucleoside triphosphate hydrolases"/>
    <property type="match status" value="1"/>
</dbReference>
<dbReference type="Gene3D" id="3.40.50.300">
    <property type="entry name" value="P-loop containing nucleotide triphosphate hydrolases"/>
    <property type="match status" value="1"/>
</dbReference>